<comment type="similarity">
    <text evidence="1">Belongs to the flavoredoxin family.</text>
</comment>
<dbReference type="PANTHER" id="PTHR43567:SF5">
    <property type="entry name" value="HYPOTHETICAL CYTOSOLIC PROTEIN"/>
    <property type="match status" value="1"/>
</dbReference>
<organism evidence="3 4">
    <name type="scientific">Candidatus Ornithospirochaeta stercoripullorum</name>
    <dbReference type="NCBI Taxonomy" id="2840899"/>
    <lineage>
        <taxon>Bacteria</taxon>
        <taxon>Pseudomonadati</taxon>
        <taxon>Spirochaetota</taxon>
        <taxon>Spirochaetia</taxon>
        <taxon>Spirochaetales</taxon>
        <taxon>Spirochaetaceae</taxon>
        <taxon>Spirochaetaceae incertae sedis</taxon>
        <taxon>Candidatus Ornithospirochaeta</taxon>
    </lineage>
</organism>
<feature type="domain" description="Flavin reductase like" evidence="2">
    <location>
        <begin position="24"/>
        <end position="163"/>
    </location>
</feature>
<dbReference type="GO" id="GO:0010181">
    <property type="term" value="F:FMN binding"/>
    <property type="evidence" value="ECO:0007669"/>
    <property type="project" value="InterPro"/>
</dbReference>
<sequence>MQKIGFDQLELNPFTVIGNDNFLLTAGTMSEWNTMTAGWGGLGYLWNSPVAFVFVRKERYTLHYMEKSGLFTLSFFPPECKDVLKFCGTTSGRDTDKAAGAGITPVTVDGAVAFEEANLVLTCQKVADTTISGDAIIDEDVKRLYPQEDWHRMFIGRILGVYIN</sequence>
<dbReference type="AlphaFoldDB" id="A0A9D9E2C7"/>
<dbReference type="Gene3D" id="2.30.110.10">
    <property type="entry name" value="Electron Transport, Fmn-binding Protein, Chain A"/>
    <property type="match status" value="1"/>
</dbReference>
<reference evidence="3" key="2">
    <citation type="journal article" date="2021" name="PeerJ">
        <title>Extensive microbial diversity within the chicken gut microbiome revealed by metagenomics and culture.</title>
        <authorList>
            <person name="Gilroy R."/>
            <person name="Ravi A."/>
            <person name="Getino M."/>
            <person name="Pursley I."/>
            <person name="Horton D.L."/>
            <person name="Alikhan N.F."/>
            <person name="Baker D."/>
            <person name="Gharbi K."/>
            <person name="Hall N."/>
            <person name="Watson M."/>
            <person name="Adriaenssens E.M."/>
            <person name="Foster-Nyarko E."/>
            <person name="Jarju S."/>
            <person name="Secka A."/>
            <person name="Antonio M."/>
            <person name="Oren A."/>
            <person name="Chaudhuri R.R."/>
            <person name="La Ragione R."/>
            <person name="Hildebrand F."/>
            <person name="Pallen M.J."/>
        </authorList>
    </citation>
    <scope>NUCLEOTIDE SEQUENCE</scope>
    <source>
        <strain evidence="3">7293</strain>
    </source>
</reference>
<dbReference type="SUPFAM" id="SSF50475">
    <property type="entry name" value="FMN-binding split barrel"/>
    <property type="match status" value="1"/>
</dbReference>
<evidence type="ECO:0000313" key="4">
    <source>
        <dbReference type="Proteomes" id="UP000823615"/>
    </source>
</evidence>
<accession>A0A9D9E2C7</accession>
<evidence type="ECO:0000259" key="2">
    <source>
        <dbReference type="Pfam" id="PF01613"/>
    </source>
</evidence>
<evidence type="ECO:0000256" key="1">
    <source>
        <dbReference type="ARBA" id="ARBA00038054"/>
    </source>
</evidence>
<reference evidence="3" key="1">
    <citation type="submission" date="2020-10" db="EMBL/GenBank/DDBJ databases">
        <authorList>
            <person name="Gilroy R."/>
        </authorList>
    </citation>
    <scope>NUCLEOTIDE SEQUENCE</scope>
    <source>
        <strain evidence="3">7293</strain>
    </source>
</reference>
<dbReference type="InterPro" id="IPR002563">
    <property type="entry name" value="Flavin_Rdtase-like_dom"/>
</dbReference>
<dbReference type="Proteomes" id="UP000823615">
    <property type="component" value="Unassembled WGS sequence"/>
</dbReference>
<dbReference type="InterPro" id="IPR052174">
    <property type="entry name" value="Flavoredoxin"/>
</dbReference>
<name>A0A9D9E2C7_9SPIO</name>
<dbReference type="EMBL" id="JADIMT010000100">
    <property type="protein sequence ID" value="MBO8437098.1"/>
    <property type="molecule type" value="Genomic_DNA"/>
</dbReference>
<dbReference type="GO" id="GO:0016646">
    <property type="term" value="F:oxidoreductase activity, acting on the CH-NH group of donors, NAD or NADP as acceptor"/>
    <property type="evidence" value="ECO:0007669"/>
    <property type="project" value="UniProtKB-ARBA"/>
</dbReference>
<dbReference type="InterPro" id="IPR012349">
    <property type="entry name" value="Split_barrel_FMN-bd"/>
</dbReference>
<comment type="caution">
    <text evidence="3">The sequence shown here is derived from an EMBL/GenBank/DDBJ whole genome shotgun (WGS) entry which is preliminary data.</text>
</comment>
<proteinExistence type="inferred from homology"/>
<gene>
    <name evidence="3" type="ORF">IAA97_08985</name>
</gene>
<evidence type="ECO:0000313" key="3">
    <source>
        <dbReference type="EMBL" id="MBO8437098.1"/>
    </source>
</evidence>
<dbReference type="PANTHER" id="PTHR43567">
    <property type="entry name" value="FLAVOREDOXIN-RELATED-RELATED"/>
    <property type="match status" value="1"/>
</dbReference>
<dbReference type="Pfam" id="PF01613">
    <property type="entry name" value="Flavin_Reduct"/>
    <property type="match status" value="1"/>
</dbReference>
<protein>
    <submittedName>
        <fullName evidence="3">Flavin reductase</fullName>
    </submittedName>
</protein>